<evidence type="ECO:0000313" key="2">
    <source>
        <dbReference type="Proteomes" id="UP000465266"/>
    </source>
</evidence>
<name>A0ABQ1AK47_9EURO</name>
<reference evidence="1 2" key="1">
    <citation type="submission" date="2020-01" db="EMBL/GenBank/DDBJ databases">
        <title>Draft genome sequence of Aspergillus udagawae IFM 53868.</title>
        <authorList>
            <person name="Takahashi H."/>
            <person name="Yaguchi T."/>
        </authorList>
    </citation>
    <scope>NUCLEOTIDE SEQUENCE [LARGE SCALE GENOMIC DNA]</scope>
    <source>
        <strain evidence="1 2">IFM 53868</strain>
    </source>
</reference>
<keyword evidence="2" id="KW-1185">Reference proteome</keyword>
<gene>
    <name evidence="1" type="ORF">IFM53868_03791</name>
</gene>
<organism evidence="1 2">
    <name type="scientific">Aspergillus udagawae</name>
    <dbReference type="NCBI Taxonomy" id="91492"/>
    <lineage>
        <taxon>Eukaryota</taxon>
        <taxon>Fungi</taxon>
        <taxon>Dikarya</taxon>
        <taxon>Ascomycota</taxon>
        <taxon>Pezizomycotina</taxon>
        <taxon>Eurotiomycetes</taxon>
        <taxon>Eurotiomycetidae</taxon>
        <taxon>Eurotiales</taxon>
        <taxon>Aspergillaceae</taxon>
        <taxon>Aspergillus</taxon>
        <taxon>Aspergillus subgen. Fumigati</taxon>
    </lineage>
</organism>
<proteinExistence type="predicted"/>
<evidence type="ECO:0000313" key="1">
    <source>
        <dbReference type="EMBL" id="GFF83396.1"/>
    </source>
</evidence>
<sequence>MSLPPQSAPSVALYVNRIGNGAYLSPLSSETTDINSLVLHNFTGINSSLGGLRDAEEIINHGAAMRTAPSPVETPTVTLRAYRCDQDL</sequence>
<comment type="caution">
    <text evidence="1">The sequence shown here is derived from an EMBL/GenBank/DDBJ whole genome shotgun (WGS) entry which is preliminary data.</text>
</comment>
<accession>A0ABQ1AK47</accession>
<dbReference type="EMBL" id="BLKG01000031">
    <property type="protein sequence ID" value="GFF83396.1"/>
    <property type="molecule type" value="Genomic_DNA"/>
</dbReference>
<dbReference type="Proteomes" id="UP000465266">
    <property type="component" value="Unassembled WGS sequence"/>
</dbReference>
<protein>
    <submittedName>
        <fullName evidence="1">Uncharacterized protein</fullName>
    </submittedName>
</protein>